<dbReference type="OrthoDB" id="45254at2759"/>
<dbReference type="EMBL" id="CAICTM010000135">
    <property type="protein sequence ID" value="CAB9502411.1"/>
    <property type="molecule type" value="Genomic_DNA"/>
</dbReference>
<dbReference type="PROSITE" id="PS51257">
    <property type="entry name" value="PROKAR_LIPOPROTEIN"/>
    <property type="match status" value="1"/>
</dbReference>
<dbReference type="Proteomes" id="UP001153069">
    <property type="component" value="Unassembled WGS sequence"/>
</dbReference>
<proteinExistence type="predicted"/>
<evidence type="ECO:0000256" key="1">
    <source>
        <dbReference type="SAM" id="MobiDB-lite"/>
    </source>
</evidence>
<feature type="domain" description="RXYLT1 C-terminal" evidence="2">
    <location>
        <begin position="358"/>
        <end position="425"/>
    </location>
</feature>
<evidence type="ECO:0000259" key="2">
    <source>
        <dbReference type="Pfam" id="PF24785"/>
    </source>
</evidence>
<dbReference type="Pfam" id="PF24785">
    <property type="entry name" value="RXYLT1_C"/>
    <property type="match status" value="1"/>
</dbReference>
<feature type="region of interest" description="Disordered" evidence="1">
    <location>
        <begin position="67"/>
        <end position="98"/>
    </location>
</feature>
<keyword evidence="4" id="KW-1185">Reference proteome</keyword>
<accession>A0A9N8DKP9</accession>
<organism evidence="3 4">
    <name type="scientific">Seminavis robusta</name>
    <dbReference type="NCBI Taxonomy" id="568900"/>
    <lineage>
        <taxon>Eukaryota</taxon>
        <taxon>Sar</taxon>
        <taxon>Stramenopiles</taxon>
        <taxon>Ochrophyta</taxon>
        <taxon>Bacillariophyta</taxon>
        <taxon>Bacillariophyceae</taxon>
        <taxon>Bacillariophycidae</taxon>
        <taxon>Naviculales</taxon>
        <taxon>Naviculaceae</taxon>
        <taxon>Seminavis</taxon>
    </lineage>
</organism>
<dbReference type="GO" id="GO:0120053">
    <property type="term" value="F:ribitol beta-1,4-xylosyltransferase activity"/>
    <property type="evidence" value="ECO:0007669"/>
    <property type="project" value="InterPro"/>
</dbReference>
<comment type="caution">
    <text evidence="3">The sequence shown here is derived from an EMBL/GenBank/DDBJ whole genome shotgun (WGS) entry which is preliminary data.</text>
</comment>
<evidence type="ECO:0000313" key="3">
    <source>
        <dbReference type="EMBL" id="CAB9502411.1"/>
    </source>
</evidence>
<name>A0A9N8DKP9_9STRA</name>
<dbReference type="GO" id="GO:0005794">
    <property type="term" value="C:Golgi apparatus"/>
    <property type="evidence" value="ECO:0007669"/>
    <property type="project" value="TreeGrafter"/>
</dbReference>
<feature type="region of interest" description="Disordered" evidence="1">
    <location>
        <begin position="288"/>
        <end position="310"/>
    </location>
</feature>
<dbReference type="InterPro" id="IPR055286">
    <property type="entry name" value="RXYLT1-like"/>
</dbReference>
<dbReference type="PANTHER" id="PTHR15576">
    <property type="entry name" value="RIBITOL-5-PHOSPHATE XYLOSYLTRANSFERASE 1"/>
    <property type="match status" value="1"/>
</dbReference>
<dbReference type="InterPro" id="IPR057538">
    <property type="entry name" value="RXYLT1_C"/>
</dbReference>
<gene>
    <name evidence="3" type="ORF">SEMRO_136_G063920.1</name>
</gene>
<dbReference type="PANTHER" id="PTHR15576:SF1">
    <property type="entry name" value="RIBITOL-5-PHOSPHATE XYLOSYLTRANSFERASE 1"/>
    <property type="match status" value="1"/>
</dbReference>
<protein>
    <recommendedName>
        <fullName evidence="2">RXYLT1 C-terminal domain-containing protein</fullName>
    </recommendedName>
</protein>
<reference evidence="3" key="1">
    <citation type="submission" date="2020-06" db="EMBL/GenBank/DDBJ databases">
        <authorList>
            <consortium name="Plant Systems Biology data submission"/>
        </authorList>
    </citation>
    <scope>NUCLEOTIDE SEQUENCE</scope>
    <source>
        <strain evidence="3">D6</strain>
    </source>
</reference>
<dbReference type="AlphaFoldDB" id="A0A9N8DKP9"/>
<dbReference type="GO" id="GO:0035269">
    <property type="term" value="P:protein O-linked glycosylation via mannose"/>
    <property type="evidence" value="ECO:0007669"/>
    <property type="project" value="InterPro"/>
</dbReference>
<feature type="compositionally biased region" description="Polar residues" evidence="1">
    <location>
        <begin position="69"/>
        <end position="98"/>
    </location>
</feature>
<evidence type="ECO:0000313" key="4">
    <source>
        <dbReference type="Proteomes" id="UP001153069"/>
    </source>
</evidence>
<sequence>MQKPSAKNRTALARCDCLRKKILTGCFLFLLACSVSMSYHVYHFWGQIQWMMHQNASRKLEAPEYRISGRSSNNTSESGSRVTRRATNAETQARTGTQQEDGVELLAETFYKIHLERINALINESTALDWDARSKTPFGPFKNQLGEDLYVVPWNTPEDFQPQLTASRYIVWRDICQVAKAFNTHRDNPTNPPHPHVLILRMNENWGEFSTFIENRTTDHPGSTMLTGEKAWQKKGCTKQDILRYLDHPDTRAAITTQFHLLDHPKAHSLPLGVKSWNPDLKRLLGELRRNHHPSPPPNKHNQSDSTLRPLFGNNSIISTTTRPQLLMVNSQPRKMRHGVLATVIRNFNGTVKNTYGERYGMYLEEMRRSKFILSPSGIGLDCYRHWEAIHMGTFPVIEHLNRNDGWFRTLHDLPVAWVNHYDNLTEEFLLEQYPKILAKAHTYKYEKLTRQWWIRMIQSTLQ</sequence>